<comment type="caution">
    <text evidence="2">The sequence shown here is derived from an EMBL/GenBank/DDBJ whole genome shotgun (WGS) entry which is preliminary data.</text>
</comment>
<gene>
    <name evidence="2" type="ORF">KCQ71_06720</name>
</gene>
<dbReference type="Gene3D" id="1.25.40.10">
    <property type="entry name" value="Tetratricopeptide repeat domain"/>
    <property type="match status" value="2"/>
</dbReference>
<dbReference type="Proteomes" id="UP000826651">
    <property type="component" value="Unassembled WGS sequence"/>
</dbReference>
<dbReference type="EMBL" id="JAGSHT010000007">
    <property type="protein sequence ID" value="MBZ2195838.1"/>
    <property type="molecule type" value="Genomic_DNA"/>
</dbReference>
<feature type="domain" description="DUF5107" evidence="1">
    <location>
        <begin position="57"/>
        <end position="357"/>
    </location>
</feature>
<reference evidence="2 3" key="1">
    <citation type="submission" date="2021-04" db="EMBL/GenBank/DDBJ databases">
        <title>Ruania sp. nov., isolated from sandy soil of mangrove forest.</title>
        <authorList>
            <person name="Ge X."/>
            <person name="Huang R."/>
            <person name="Liu W."/>
        </authorList>
    </citation>
    <scope>NUCLEOTIDE SEQUENCE [LARGE SCALE GENOMIC DNA]</scope>
    <source>
        <strain evidence="2 3">N2-46</strain>
    </source>
</reference>
<dbReference type="InterPro" id="IPR033396">
    <property type="entry name" value="DUF5107"/>
</dbReference>
<dbReference type="SUPFAM" id="SSF48452">
    <property type="entry name" value="TPR-like"/>
    <property type="match status" value="2"/>
</dbReference>
<evidence type="ECO:0000259" key="1">
    <source>
        <dbReference type="Pfam" id="PF17128"/>
    </source>
</evidence>
<dbReference type="RefSeq" id="WP_223404166.1">
    <property type="nucleotide sequence ID" value="NZ_JAGSHT010000007.1"/>
</dbReference>
<evidence type="ECO:0000313" key="3">
    <source>
        <dbReference type="Proteomes" id="UP000826651"/>
    </source>
</evidence>
<dbReference type="InterPro" id="IPR011990">
    <property type="entry name" value="TPR-like_helical_dom_sf"/>
</dbReference>
<evidence type="ECO:0000313" key="2">
    <source>
        <dbReference type="EMBL" id="MBZ2195838.1"/>
    </source>
</evidence>
<organism evidence="2 3">
    <name type="scientific">Occultella gossypii</name>
    <dbReference type="NCBI Taxonomy" id="2800820"/>
    <lineage>
        <taxon>Bacteria</taxon>
        <taxon>Bacillati</taxon>
        <taxon>Actinomycetota</taxon>
        <taxon>Actinomycetes</taxon>
        <taxon>Micrococcales</taxon>
        <taxon>Ruaniaceae</taxon>
        <taxon>Occultella</taxon>
    </lineage>
</organism>
<sequence>MLTAEPLLDLPDRPADQAGADVAVWRAPLTMRTYLPAPPSDLPSYLDARVYQGSSGRVYPLPFHDRIDSEPREHDWDAVHLENEWIRLLVLPELGGRIHLAIDRTTGHDLFYGNPVIKPALVGLAGPWIAGGIELNWPQHHRPATFLPTDVEIEHEDDGSVTVWCSDHDPFERMKGMHGVRLRPGRSAIELRVRLYNRTPLTQTFLWWANVAARADSDYQSFFPEDVDVVADHAKRAVTAFPAADRPYYDIDYPARRELTFTTGDGEVVTGDRIDWWENIPVPTSYMVTHSAEDFFGGYDHARGMGFAHVADRQIAVGKKQWTWGNSAFGRAWGRNLADDDSAYVELMAGVFTDNQPDFAFLAPGETKVFEQCWYPLPAVGPANRATAEAAVRVRVTADGARVGVVTTARRPGCRIELLDGAGRLVAETVTDIDPGSPALWQANLPDAVAAGHLTVRVVCGDVVLVEYTRPAAAEHGRDAAPTDEHAAVAAREPATPDQVVSVAELLDIAGHLEQYRHATRSPEPYWAEALRRDPGNADAHTAVGIRRLRQARLAEAETHLRAAVARLTTFHPTAPDATALYHLGLVLAMGGRPSEAYDAFGRASWNRPWRAPAGYEMARIDAAAGRTATALHRLTDVLRAEPEHLQAHTLAAILRGRADRGVDAGNAELARDGGTDAGPAGVTGLNAQLARVTDLDRLHWWSRDAAGAELGCDAQTCLDVALEYAGIGAHDDALRVLGVALDRERERVPGQPAAEPLLRLHRAAIHAARGDTGAERRELDAADAASRAWCFPGRLADAVMLTQTLTRHPAQATALALLGHWLYAMGRTTDALESWQASAAADPGDPVVHRNIGLALVNIRGDLDGARDAYDRSRSLAPGHARLLFESDQLDTRRAVDPATRLAVLEGARDLVAERDDLTVVLAHLLITAGRAEDAHGLLAGRAFQPWEGGEGEVLRAWERSCVVLARHALATGDAEAAKVLVAQALDSPASLGEARHPLATTAGLQLLAGDTAAAAGQADAARHAWAIAAEQVGDFRTMSASRHSEATYHSVLALRRLGRAADADTLAADLADYVDEQAGTPARIDYFATSLPQLLLFTPDLDQVRAQRLEFLRAQLDVLSRDETSAVGRLQHLLHEVPDHTDAHDLLTAVTEGARP</sequence>
<name>A0ABS7S7G5_9MICO</name>
<proteinExistence type="predicted"/>
<protein>
    <submittedName>
        <fullName evidence="2">DUF5107 domain-containing protein</fullName>
    </submittedName>
</protein>
<keyword evidence="3" id="KW-1185">Reference proteome</keyword>
<dbReference type="Pfam" id="PF17128">
    <property type="entry name" value="DUF5107"/>
    <property type="match status" value="1"/>
</dbReference>
<accession>A0ABS7S7G5</accession>